<proteinExistence type="predicted"/>
<comment type="caution">
    <text evidence="1">The sequence shown here is derived from an EMBL/GenBank/DDBJ whole genome shotgun (WGS) entry which is preliminary data.</text>
</comment>
<dbReference type="EMBL" id="SJOP01000008">
    <property type="protein sequence ID" value="TCC09274.1"/>
    <property type="molecule type" value="Genomic_DNA"/>
</dbReference>
<gene>
    <name evidence="1" type="ORF">E0L21_10700</name>
</gene>
<dbReference type="OrthoDB" id="5167411at2"/>
<organism evidence="1 2">
    <name type="scientific">Kosakonia quasisacchari</name>
    <dbReference type="NCBI Taxonomy" id="2529380"/>
    <lineage>
        <taxon>Bacteria</taxon>
        <taxon>Pseudomonadati</taxon>
        <taxon>Pseudomonadota</taxon>
        <taxon>Gammaproteobacteria</taxon>
        <taxon>Enterobacterales</taxon>
        <taxon>Enterobacteriaceae</taxon>
        <taxon>Kosakonia</taxon>
    </lineage>
</organism>
<sequence length="503" mass="58351">MQYLKVLSSLVTMKNHLQQDYSSELLYQIVNEHRIVGYILFHGDNFPLATIKESDLSWLRTAYDEVQHNFYHIIGALQSLSQSMASENVVMFLLKGFSLYLANPKEERLRWCHDVDLISTNSEKLKNKLITLSSAHTHDVSPHELLTAIAFDIEIDLHRHYPVWSTTPDAGVTKNDDKLLRMHHHGKLEVCRLIVDDLLFYEQKIAYVNNLSIRLPDAAAAAIIHCAHCYRNAISRSSVSIRHSPAVKVVELLEIREYLTDDNFNLQRFTQLVWKLKAVESIKFVARVMHSFLADSSLLNIIEKIAPAANNNLSRLICIWGGFWQYISWQHSYYLYRHIKTEMLIEPLRGENFSVKRNDDFFIEIDSDDVRPLCQHHVFMSDGNILPIKFNIVFQDCEVHISITAGILTQYVNKRMYVDIFEQSFEHNWNILENKTKWKCSDKNSVQEVVFCTLDDGYRLDLRFSYARASGDVVYPIIIAAGEFEEEHIMHAGTLIPFNLIIK</sequence>
<accession>A0A4R0HHP9</accession>
<protein>
    <submittedName>
        <fullName evidence="1">Uncharacterized protein</fullName>
    </submittedName>
</protein>
<keyword evidence="2" id="KW-1185">Reference proteome</keyword>
<name>A0A4R0HHP9_9ENTR</name>
<dbReference type="AlphaFoldDB" id="A0A4R0HHP9"/>
<dbReference type="Proteomes" id="UP000291793">
    <property type="component" value="Unassembled WGS sequence"/>
</dbReference>
<evidence type="ECO:0000313" key="2">
    <source>
        <dbReference type="Proteomes" id="UP000291793"/>
    </source>
</evidence>
<evidence type="ECO:0000313" key="1">
    <source>
        <dbReference type="EMBL" id="TCC09274.1"/>
    </source>
</evidence>
<reference evidence="1 2" key="1">
    <citation type="submission" date="2019-02" db="EMBL/GenBank/DDBJ databases">
        <title>The draft genome of Kosakonia quasisacchari strain WCHKQ120001.</title>
        <authorList>
            <person name="Wang C."/>
            <person name="Feng Y."/>
            <person name="Zong Z."/>
        </authorList>
    </citation>
    <scope>NUCLEOTIDE SEQUENCE [LARGE SCALE GENOMIC DNA]</scope>
    <source>
        <strain evidence="1 2">WCHKQ120001</strain>
    </source>
</reference>
<dbReference type="RefSeq" id="WP_131409281.1">
    <property type="nucleotide sequence ID" value="NZ_SJOP01000008.1"/>
</dbReference>